<reference evidence="1 2" key="1">
    <citation type="submission" date="2019-02" db="EMBL/GenBank/DDBJ databases">
        <title>Deep-cultivation of Planctomycetes and their phenomic and genomic characterization uncovers novel biology.</title>
        <authorList>
            <person name="Wiegand S."/>
            <person name="Jogler M."/>
            <person name="Boedeker C."/>
            <person name="Pinto D."/>
            <person name="Vollmers J."/>
            <person name="Rivas-Marin E."/>
            <person name="Kohn T."/>
            <person name="Peeters S.H."/>
            <person name="Heuer A."/>
            <person name="Rast P."/>
            <person name="Oberbeckmann S."/>
            <person name="Bunk B."/>
            <person name="Jeske O."/>
            <person name="Meyerdierks A."/>
            <person name="Storesund J.E."/>
            <person name="Kallscheuer N."/>
            <person name="Luecker S."/>
            <person name="Lage O.M."/>
            <person name="Pohl T."/>
            <person name="Merkel B.J."/>
            <person name="Hornburger P."/>
            <person name="Mueller R.-W."/>
            <person name="Bruemmer F."/>
            <person name="Labrenz M."/>
            <person name="Spormann A.M."/>
            <person name="Op Den Camp H."/>
            <person name="Overmann J."/>
            <person name="Amann R."/>
            <person name="Jetten M.S.M."/>
            <person name="Mascher T."/>
            <person name="Medema M.H."/>
            <person name="Devos D.P."/>
            <person name="Kaster A.-K."/>
            <person name="Ovreas L."/>
            <person name="Rohde M."/>
            <person name="Galperin M.Y."/>
            <person name="Jogler C."/>
        </authorList>
    </citation>
    <scope>NUCLEOTIDE SEQUENCE [LARGE SCALE GENOMIC DNA]</scope>
    <source>
        <strain evidence="1 2">Poly51</strain>
    </source>
</reference>
<evidence type="ECO:0000313" key="2">
    <source>
        <dbReference type="Proteomes" id="UP000318288"/>
    </source>
</evidence>
<comment type="caution">
    <text evidence="1">The sequence shown here is derived from an EMBL/GenBank/DDBJ whole genome shotgun (WGS) entry which is preliminary data.</text>
</comment>
<protein>
    <recommendedName>
        <fullName evidence="3">Thioredoxin domain-containing protein</fullName>
    </recommendedName>
</protein>
<gene>
    <name evidence="1" type="ORF">Poly51_33810</name>
</gene>
<dbReference type="AlphaFoldDB" id="A0A5C6F054"/>
<keyword evidence="2" id="KW-1185">Reference proteome</keyword>
<organism evidence="1 2">
    <name type="scientific">Rubripirellula tenax</name>
    <dbReference type="NCBI Taxonomy" id="2528015"/>
    <lineage>
        <taxon>Bacteria</taxon>
        <taxon>Pseudomonadati</taxon>
        <taxon>Planctomycetota</taxon>
        <taxon>Planctomycetia</taxon>
        <taxon>Pirellulales</taxon>
        <taxon>Pirellulaceae</taxon>
        <taxon>Rubripirellula</taxon>
    </lineage>
</organism>
<proteinExistence type="predicted"/>
<dbReference type="RefSeq" id="WP_146458841.1">
    <property type="nucleotide sequence ID" value="NZ_SJPW01000004.1"/>
</dbReference>
<accession>A0A5C6F054</accession>
<dbReference type="Proteomes" id="UP000318288">
    <property type="component" value="Unassembled WGS sequence"/>
</dbReference>
<sequence length="300" mass="32683" precursor="true">MRFIWTSSIILCLASVAVTEEPIFSGPQVGEEIVPFEARLVFGDSAGKDVDVLENIKDGPALLVFVHQVTRPSIALTRLLMNYANTKTDEGLRSRLIFLTTDPTETEAWFRRARHALPVGVAPMVSMDGVEGPGSYGLDRKMTLTILVANQGKVVANFPLIQPSIQADAPKVGRAIEKALGRDLSPTLAEMGFAARPMESRNPTQSSEQEGIYRQMMSPVIRKTATAEDVDAAAEKVEKFAAKNQWFKDHVYKAANLIVGSGKLSNYGTAPAQVYLKKWAKEFAFEPVPESDDSAGAVSP</sequence>
<dbReference type="OrthoDB" id="279801at2"/>
<evidence type="ECO:0000313" key="1">
    <source>
        <dbReference type="EMBL" id="TWU54662.1"/>
    </source>
</evidence>
<name>A0A5C6F054_9BACT</name>
<evidence type="ECO:0008006" key="3">
    <source>
        <dbReference type="Google" id="ProtNLM"/>
    </source>
</evidence>
<dbReference type="EMBL" id="SJPW01000004">
    <property type="protein sequence ID" value="TWU54662.1"/>
    <property type="molecule type" value="Genomic_DNA"/>
</dbReference>